<dbReference type="InterPro" id="IPR023198">
    <property type="entry name" value="PGP-like_dom2"/>
</dbReference>
<dbReference type="Proteomes" id="UP000235162">
    <property type="component" value="Unassembled WGS sequence"/>
</dbReference>
<dbReference type="Pfam" id="PF13419">
    <property type="entry name" value="HAD_2"/>
    <property type="match status" value="1"/>
</dbReference>
<dbReference type="NCBIfam" id="TIGR01549">
    <property type="entry name" value="HAD-SF-IA-v1"/>
    <property type="match status" value="1"/>
</dbReference>
<dbReference type="InterPro" id="IPR023214">
    <property type="entry name" value="HAD_sf"/>
</dbReference>
<gene>
    <name evidence="1" type="ORF">C0029_10725</name>
</gene>
<keyword evidence="2" id="KW-1185">Reference proteome</keyword>
<dbReference type="EMBL" id="PKUR01000002">
    <property type="protein sequence ID" value="PLW86839.1"/>
    <property type="molecule type" value="Genomic_DNA"/>
</dbReference>
<keyword evidence="1" id="KW-0378">Hydrolase</keyword>
<sequence length="212" mass="22587">MIIFDWDGTLCDSVAQIVVAVQQAATGMGLEAPSDAAAANIIGLGLREALARLYPDIPEEELVAMIKAYSATYVANEEAPPQLFPGALDTLQALRDSGYALGVATGKSRRGLDRVLARLGMEEFFEITRCADETRSKPHPQMLQEIMAVQQVAPHEVIMVGDTEYDLEMAANAGVASVGVSFGVHSVSRLQKHGPLAVVDSLPELIAVIGAR</sequence>
<dbReference type="NCBIfam" id="TIGR01662">
    <property type="entry name" value="HAD-SF-IIIA"/>
    <property type="match status" value="1"/>
</dbReference>
<dbReference type="PANTHER" id="PTHR43434">
    <property type="entry name" value="PHOSPHOGLYCOLATE PHOSPHATASE"/>
    <property type="match status" value="1"/>
</dbReference>
<proteinExistence type="predicted"/>
<dbReference type="SUPFAM" id="SSF56784">
    <property type="entry name" value="HAD-like"/>
    <property type="match status" value="1"/>
</dbReference>
<accession>A0AAP8MG81</accession>
<comment type="caution">
    <text evidence="1">The sequence shown here is derived from an EMBL/GenBank/DDBJ whole genome shotgun (WGS) entry which is preliminary data.</text>
</comment>
<dbReference type="InterPro" id="IPR006549">
    <property type="entry name" value="HAD-SF_hydro_IIIA"/>
</dbReference>
<evidence type="ECO:0000313" key="1">
    <source>
        <dbReference type="EMBL" id="PLW86839.1"/>
    </source>
</evidence>
<dbReference type="GO" id="GO:0005829">
    <property type="term" value="C:cytosol"/>
    <property type="evidence" value="ECO:0007669"/>
    <property type="project" value="TreeGrafter"/>
</dbReference>
<dbReference type="FunFam" id="3.40.50.1000:FF:000022">
    <property type="entry name" value="Phosphoglycolate phosphatase"/>
    <property type="match status" value="1"/>
</dbReference>
<organism evidence="1 2">
    <name type="scientific">Halioglobus japonicus</name>
    <dbReference type="NCBI Taxonomy" id="930805"/>
    <lineage>
        <taxon>Bacteria</taxon>
        <taxon>Pseudomonadati</taxon>
        <taxon>Pseudomonadota</taxon>
        <taxon>Gammaproteobacteria</taxon>
        <taxon>Cellvibrionales</taxon>
        <taxon>Halieaceae</taxon>
        <taxon>Halioglobus</taxon>
    </lineage>
</organism>
<dbReference type="InterPro" id="IPR006439">
    <property type="entry name" value="HAD-SF_hydro_IA"/>
</dbReference>
<dbReference type="InterPro" id="IPR036412">
    <property type="entry name" value="HAD-like_sf"/>
</dbReference>
<dbReference type="KEGG" id="hja:BST95_11725"/>
<dbReference type="SFLD" id="SFLDS00003">
    <property type="entry name" value="Haloacid_Dehalogenase"/>
    <property type="match status" value="1"/>
</dbReference>
<dbReference type="InterPro" id="IPR050155">
    <property type="entry name" value="HAD-like_hydrolase_sf"/>
</dbReference>
<dbReference type="Gene3D" id="3.40.50.1000">
    <property type="entry name" value="HAD superfamily/HAD-like"/>
    <property type="match status" value="1"/>
</dbReference>
<dbReference type="AlphaFoldDB" id="A0AAP8MG81"/>
<reference evidence="1 2" key="1">
    <citation type="submission" date="2018-01" db="EMBL/GenBank/DDBJ databases">
        <title>The draft genome sequence of Halioglobus japonicus S1-36.</title>
        <authorList>
            <person name="Du Z.-J."/>
            <person name="Shi M.-J."/>
        </authorList>
    </citation>
    <scope>NUCLEOTIDE SEQUENCE [LARGE SCALE GENOMIC DNA]</scope>
    <source>
        <strain evidence="1 2">S1-36</strain>
    </source>
</reference>
<dbReference type="GO" id="GO:0006281">
    <property type="term" value="P:DNA repair"/>
    <property type="evidence" value="ECO:0007669"/>
    <property type="project" value="TreeGrafter"/>
</dbReference>
<dbReference type="PANTHER" id="PTHR43434:SF24">
    <property type="entry name" value="HYDROLASE-RELATED"/>
    <property type="match status" value="1"/>
</dbReference>
<dbReference type="GO" id="GO:0008967">
    <property type="term" value="F:phosphoglycolate phosphatase activity"/>
    <property type="evidence" value="ECO:0007669"/>
    <property type="project" value="TreeGrafter"/>
</dbReference>
<evidence type="ECO:0000313" key="2">
    <source>
        <dbReference type="Proteomes" id="UP000235162"/>
    </source>
</evidence>
<dbReference type="Gene3D" id="1.10.150.240">
    <property type="entry name" value="Putative phosphatase, domain 2"/>
    <property type="match status" value="1"/>
</dbReference>
<dbReference type="SFLD" id="SFLDG01135">
    <property type="entry name" value="C1.5.6:_HAD__Beta-PGM__Phospha"/>
    <property type="match status" value="1"/>
</dbReference>
<dbReference type="RefSeq" id="WP_084199643.1">
    <property type="nucleotide sequence ID" value="NZ_BMYL01000009.1"/>
</dbReference>
<dbReference type="NCBIfam" id="TIGR01509">
    <property type="entry name" value="HAD-SF-IA-v3"/>
    <property type="match status" value="1"/>
</dbReference>
<dbReference type="SFLD" id="SFLDG01129">
    <property type="entry name" value="C1.5:_HAD__Beta-PGM__Phosphata"/>
    <property type="match status" value="1"/>
</dbReference>
<name>A0AAP8MG81_9GAMM</name>
<dbReference type="InterPro" id="IPR041492">
    <property type="entry name" value="HAD_2"/>
</dbReference>
<protein>
    <submittedName>
        <fullName evidence="1">HAD family hydrolase</fullName>
    </submittedName>
</protein>